<gene>
    <name evidence="1" type="ORF">A9Q93_02820</name>
</gene>
<comment type="caution">
    <text evidence="1">The sequence shown here is derived from an EMBL/GenBank/DDBJ whole genome shotgun (WGS) entry which is preliminary data.</text>
</comment>
<dbReference type="RefSeq" id="WP_303685870.1">
    <property type="nucleotide sequence ID" value="NZ_CAJXYO010000006.1"/>
</dbReference>
<dbReference type="AlphaFoldDB" id="A0A1Z8B8Y0"/>
<protein>
    <submittedName>
        <fullName evidence="1">Uncharacterized protein</fullName>
    </submittedName>
</protein>
<reference evidence="2" key="1">
    <citation type="journal article" date="2017" name="Proc. Natl. Acad. Sci. U.S.A.">
        <title>Simulation of Deepwater Horizon oil plume reveals substrate specialization within a complex community of hydrocarbon-degraders.</title>
        <authorList>
            <person name="Hu P."/>
            <person name="Dubinsky E.A."/>
            <person name="Probst A.J."/>
            <person name="Wang J."/>
            <person name="Sieber C.M.K."/>
            <person name="Tom L.M."/>
            <person name="Gardinali P."/>
            <person name="Banfield J.F."/>
            <person name="Atlas R.M."/>
            <person name="Andersen G.L."/>
        </authorList>
    </citation>
    <scope>NUCLEOTIDE SEQUENCE [LARGE SCALE GENOMIC DNA]</scope>
</reference>
<dbReference type="EMBL" id="MAAX01000048">
    <property type="protein sequence ID" value="OUS19054.1"/>
    <property type="molecule type" value="Genomic_DNA"/>
</dbReference>
<proteinExistence type="predicted"/>
<dbReference type="Proteomes" id="UP000196102">
    <property type="component" value="Unassembled WGS sequence"/>
</dbReference>
<evidence type="ECO:0000313" key="2">
    <source>
        <dbReference type="Proteomes" id="UP000196102"/>
    </source>
</evidence>
<accession>A0A1Z8B8Y0</accession>
<name>A0A1Z8B8Y0_9FLAO</name>
<organism evidence="1 2">
    <name type="scientific">Nonlabens dokdonensis</name>
    <dbReference type="NCBI Taxonomy" id="328515"/>
    <lineage>
        <taxon>Bacteria</taxon>
        <taxon>Pseudomonadati</taxon>
        <taxon>Bacteroidota</taxon>
        <taxon>Flavobacteriia</taxon>
        <taxon>Flavobacteriales</taxon>
        <taxon>Flavobacteriaceae</taxon>
        <taxon>Nonlabens</taxon>
    </lineage>
</organism>
<evidence type="ECO:0000313" key="1">
    <source>
        <dbReference type="EMBL" id="OUS19054.1"/>
    </source>
</evidence>
<sequence>MKNNITTLILFLILLANSLNAQIISLDQFYYFQTHKHQENLSLPDNLTEIRDLNNILQPYVGVWRGSISNQRTLEIHTSVATVTTFDNVLIDRLLSRYKITDANNNVLYETLSITDNDHINVIWSRFADPIGDMISFYAEPGVCGRVNDLHYKIIPAVEGISPAKLEVISSRTSGAFPRESAPCNGSYAAAPIPMSQLIVLTK</sequence>